<reference evidence="2 3" key="1">
    <citation type="submission" date="2020-12" db="EMBL/GenBank/DDBJ databases">
        <authorList>
            <person name="Zhou J."/>
        </authorList>
    </citation>
    <scope>NUCLEOTIDE SEQUENCE [LARGE SCALE GENOMIC DNA]</scope>
    <source>
        <strain evidence="2 3">CCUG 61299</strain>
    </source>
</reference>
<proteinExistence type="predicted"/>
<dbReference type="RefSeq" id="WP_200275101.1">
    <property type="nucleotide sequence ID" value="NZ_CP066802.1"/>
</dbReference>
<dbReference type="InterPro" id="IPR025406">
    <property type="entry name" value="DUF4132"/>
</dbReference>
<evidence type="ECO:0000313" key="3">
    <source>
        <dbReference type="Proteomes" id="UP000595895"/>
    </source>
</evidence>
<dbReference type="Proteomes" id="UP000595895">
    <property type="component" value="Chromosome"/>
</dbReference>
<accession>A0A7T7S161</accession>
<name>A0A7T7S161_9ACTO</name>
<dbReference type="Pfam" id="PF13569">
    <property type="entry name" value="DUF4132"/>
    <property type="match status" value="1"/>
</dbReference>
<dbReference type="KEGG" id="awe:JG540_07670"/>
<gene>
    <name evidence="2" type="ORF">JG540_07670</name>
</gene>
<dbReference type="EMBL" id="CP066802">
    <property type="protein sequence ID" value="QQM66928.1"/>
    <property type="molecule type" value="Genomic_DNA"/>
</dbReference>
<dbReference type="AlphaFoldDB" id="A0A7T7S161"/>
<protein>
    <submittedName>
        <fullName evidence="2">DUF4132 domain-containing protein</fullName>
    </submittedName>
</protein>
<keyword evidence="3" id="KW-1185">Reference proteome</keyword>
<evidence type="ECO:0000259" key="1">
    <source>
        <dbReference type="Pfam" id="PF13569"/>
    </source>
</evidence>
<feature type="domain" description="DUF4132" evidence="1">
    <location>
        <begin position="26"/>
        <end position="193"/>
    </location>
</feature>
<sequence length="281" mass="30490">MKWIPAGSGHELSIRAGRIVARSSKGRVLKAVPAATKKTQTWKNLDSALSFLHQHDVEAGQTVELWLLRSLPVPRAVIAAVWPDEAWRSWLTDLVVATADGTLGGFLRAADEAGLGVVDLDGETARISDATVLIPHPATLADLEGLREFAAELGIQQRFDQLFREVHRPDPAQADHTTLEDWSGGTFKQLRFATGRALAAGFQVSGGYVVCPVHEDGELVTARYWIGAEAPELETETGDLHWVCADRVLPVGQVGPVAYSEGVRMAAHVYAGRTVERDTDD</sequence>
<evidence type="ECO:0000313" key="2">
    <source>
        <dbReference type="EMBL" id="QQM66928.1"/>
    </source>
</evidence>
<organism evidence="2 3">
    <name type="scientific">Actinomyces weissii</name>
    <dbReference type="NCBI Taxonomy" id="675090"/>
    <lineage>
        <taxon>Bacteria</taxon>
        <taxon>Bacillati</taxon>
        <taxon>Actinomycetota</taxon>
        <taxon>Actinomycetes</taxon>
        <taxon>Actinomycetales</taxon>
        <taxon>Actinomycetaceae</taxon>
        <taxon>Actinomyces</taxon>
    </lineage>
</organism>